<dbReference type="GO" id="GO:0008236">
    <property type="term" value="F:serine-type peptidase activity"/>
    <property type="evidence" value="ECO:0007669"/>
    <property type="project" value="UniProtKB-KW"/>
</dbReference>
<dbReference type="InterPro" id="IPR055210">
    <property type="entry name" value="CtpA/B_N"/>
</dbReference>
<keyword evidence="5" id="KW-0472">Membrane</keyword>
<dbReference type="Pfam" id="PF17820">
    <property type="entry name" value="PDZ_6"/>
    <property type="match status" value="1"/>
</dbReference>
<evidence type="ECO:0000256" key="2">
    <source>
        <dbReference type="ARBA" id="ARBA00022670"/>
    </source>
</evidence>
<proteinExistence type="inferred from homology"/>
<dbReference type="GO" id="GO:0007165">
    <property type="term" value="P:signal transduction"/>
    <property type="evidence" value="ECO:0007669"/>
    <property type="project" value="TreeGrafter"/>
</dbReference>
<reference evidence="7 8" key="1">
    <citation type="journal article" date="2017" name="ISME J.">
        <title>Energy and carbon metabolisms in a deep terrestrial subsurface fluid microbial community.</title>
        <authorList>
            <person name="Momper L."/>
            <person name="Jungbluth S.P."/>
            <person name="Lee M.D."/>
            <person name="Amend J.P."/>
        </authorList>
    </citation>
    <scope>NUCLEOTIDE SEQUENCE [LARGE SCALE GENOMIC DNA]</scope>
    <source>
        <strain evidence="7">SURF_26</strain>
    </source>
</reference>
<sequence length="248" mass="27921">MLTKKKAFYLVFCMVLGFFVYYRGITPLIAQNPESDDNNIYKQLELFNTVISKVQHDYVEEVPAKDLIYGALKGMLGSLDSHSQFMDPESYGEMKVDTEGQFGGLGIEITVKDHILTVVSPIEDTPAFRAGVAPNDRIIKIEGKSTKNMSLTEAVKKLRGKPGTPVRIHVLRPDTNEFLEFEIVRDIIKIQSVKDTKLVAEDIGYVRVTQFQENTAKELEEALKELESKNIRGLILDLRNNPGGLLNE</sequence>
<dbReference type="EMBL" id="QZJZ01000040">
    <property type="protein sequence ID" value="RJP59875.1"/>
    <property type="molecule type" value="Genomic_DNA"/>
</dbReference>
<dbReference type="InterPro" id="IPR005151">
    <property type="entry name" value="Tail-specific_protease"/>
</dbReference>
<dbReference type="Proteomes" id="UP000266426">
    <property type="component" value="Unassembled WGS sequence"/>
</dbReference>
<dbReference type="SUPFAM" id="SSF52096">
    <property type="entry name" value="ClpP/crotonase"/>
    <property type="match status" value="1"/>
</dbReference>
<dbReference type="GO" id="GO:0006508">
    <property type="term" value="P:proteolysis"/>
    <property type="evidence" value="ECO:0007669"/>
    <property type="project" value="UniProtKB-KW"/>
</dbReference>
<dbReference type="InterPro" id="IPR041489">
    <property type="entry name" value="PDZ_6"/>
</dbReference>
<feature type="transmembrane region" description="Helical" evidence="5">
    <location>
        <begin position="7"/>
        <end position="25"/>
    </location>
</feature>
<keyword evidence="5" id="KW-1133">Transmembrane helix</keyword>
<dbReference type="InterPro" id="IPR001478">
    <property type="entry name" value="PDZ"/>
</dbReference>
<dbReference type="Pfam" id="PF03572">
    <property type="entry name" value="Peptidase_S41"/>
    <property type="match status" value="1"/>
</dbReference>
<keyword evidence="4" id="KW-0720">Serine protease</keyword>
<dbReference type="Gene3D" id="3.90.226.10">
    <property type="entry name" value="2-enoyl-CoA Hydratase, Chain A, domain 1"/>
    <property type="match status" value="1"/>
</dbReference>
<gene>
    <name evidence="7" type="ORF">C4541_05320</name>
</gene>
<evidence type="ECO:0000259" key="6">
    <source>
        <dbReference type="PROSITE" id="PS50106"/>
    </source>
</evidence>
<dbReference type="Gene3D" id="2.30.42.10">
    <property type="match status" value="1"/>
</dbReference>
<dbReference type="GO" id="GO:0030288">
    <property type="term" value="C:outer membrane-bounded periplasmic space"/>
    <property type="evidence" value="ECO:0007669"/>
    <property type="project" value="TreeGrafter"/>
</dbReference>
<comment type="caution">
    <text evidence="7">The sequence shown here is derived from an EMBL/GenBank/DDBJ whole genome shotgun (WGS) entry which is preliminary data.</text>
</comment>
<keyword evidence="2" id="KW-0645">Protease</keyword>
<comment type="similarity">
    <text evidence="1">Belongs to the peptidase S41A family.</text>
</comment>
<evidence type="ECO:0000256" key="5">
    <source>
        <dbReference type="SAM" id="Phobius"/>
    </source>
</evidence>
<accession>A0A3A4R1A7</accession>
<evidence type="ECO:0000313" key="7">
    <source>
        <dbReference type="EMBL" id="RJP59875.1"/>
    </source>
</evidence>
<feature type="domain" description="PDZ" evidence="6">
    <location>
        <begin position="91"/>
        <end position="159"/>
    </location>
</feature>
<dbReference type="SUPFAM" id="SSF50156">
    <property type="entry name" value="PDZ domain-like"/>
    <property type="match status" value="1"/>
</dbReference>
<dbReference type="GO" id="GO:0004175">
    <property type="term" value="F:endopeptidase activity"/>
    <property type="evidence" value="ECO:0007669"/>
    <property type="project" value="TreeGrafter"/>
</dbReference>
<dbReference type="Gene3D" id="3.30.750.44">
    <property type="match status" value="1"/>
</dbReference>
<name>A0A3A4R1A7_9BACT</name>
<dbReference type="SMART" id="SM00228">
    <property type="entry name" value="PDZ"/>
    <property type="match status" value="1"/>
</dbReference>
<keyword evidence="3" id="KW-0378">Hydrolase</keyword>
<protein>
    <submittedName>
        <fullName evidence="7">PDZ domain-containing protein</fullName>
    </submittedName>
</protein>
<evidence type="ECO:0000256" key="1">
    <source>
        <dbReference type="ARBA" id="ARBA00009179"/>
    </source>
</evidence>
<dbReference type="PROSITE" id="PS50106">
    <property type="entry name" value="PDZ"/>
    <property type="match status" value="1"/>
</dbReference>
<dbReference type="FunFam" id="2.30.42.10:FF:000063">
    <property type="entry name" value="Peptidase, S41 family"/>
    <property type="match status" value="1"/>
</dbReference>
<evidence type="ECO:0000256" key="4">
    <source>
        <dbReference type="ARBA" id="ARBA00022825"/>
    </source>
</evidence>
<dbReference type="InterPro" id="IPR036034">
    <property type="entry name" value="PDZ_sf"/>
</dbReference>
<dbReference type="AlphaFoldDB" id="A0A3A4R1A7"/>
<evidence type="ECO:0000313" key="8">
    <source>
        <dbReference type="Proteomes" id="UP000266426"/>
    </source>
</evidence>
<dbReference type="PANTHER" id="PTHR32060">
    <property type="entry name" value="TAIL-SPECIFIC PROTEASE"/>
    <property type="match status" value="1"/>
</dbReference>
<dbReference type="CDD" id="cd06782">
    <property type="entry name" value="cpPDZ_CPP-like"/>
    <property type="match status" value="1"/>
</dbReference>
<dbReference type="PANTHER" id="PTHR32060:SF30">
    <property type="entry name" value="CARBOXY-TERMINAL PROCESSING PROTEASE CTPA"/>
    <property type="match status" value="1"/>
</dbReference>
<dbReference type="InterPro" id="IPR029045">
    <property type="entry name" value="ClpP/crotonase-like_dom_sf"/>
</dbReference>
<dbReference type="Pfam" id="PF22694">
    <property type="entry name" value="CtpB_N-like"/>
    <property type="match status" value="1"/>
</dbReference>
<feature type="non-terminal residue" evidence="7">
    <location>
        <position position="248"/>
    </location>
</feature>
<evidence type="ECO:0000256" key="3">
    <source>
        <dbReference type="ARBA" id="ARBA00022801"/>
    </source>
</evidence>
<keyword evidence="5" id="KW-0812">Transmembrane</keyword>
<organism evidence="7 8">
    <name type="scientific">Candidatus Auribacter fodinae</name>
    <dbReference type="NCBI Taxonomy" id="2093366"/>
    <lineage>
        <taxon>Bacteria</taxon>
        <taxon>Pseudomonadati</taxon>
        <taxon>Candidatus Auribacterota</taxon>
        <taxon>Candidatus Auribacteria</taxon>
        <taxon>Candidatus Auribacterales</taxon>
        <taxon>Candidatus Auribacteraceae</taxon>
        <taxon>Candidatus Auribacter</taxon>
    </lineage>
</organism>